<sequence length="318" mass="37537">MQKESKPTVVTPTYQQQRSPSTFRGTHEEDPLKGLKEYDRVAIFNNWDDMMCVSLIFISSLMALRISDEQLKSRAQRSGESTQSYIQSVLGLCQEVNPLMTEDEKVSNLMKGIVEDIYQALLTKEINTTADFIKWCNYIEDMKQKRIERRFERLPNVVPVAAMEDEPDLMSLIRRILQEEVHRVIDQTRELILYSDPYPQTQLLEEMEIKSSFTERLPIQPRKTVLWRTTDNRPVCFHCGRPEHVVRYCRERKAIFDSYRNRRQSFDEIEAEEGARRPNFLPRSTPSPTRGRSPTRRFRLPSPYRRPSRSPSRKNEEN</sequence>
<dbReference type="PROSITE" id="PS50158">
    <property type="entry name" value="ZF_CCHC"/>
    <property type="match status" value="1"/>
</dbReference>
<dbReference type="InterPro" id="IPR001878">
    <property type="entry name" value="Znf_CCHC"/>
</dbReference>
<evidence type="ECO:0000313" key="5">
    <source>
        <dbReference type="Proteomes" id="UP000887116"/>
    </source>
</evidence>
<dbReference type="GO" id="GO:0003676">
    <property type="term" value="F:nucleic acid binding"/>
    <property type="evidence" value="ECO:0007669"/>
    <property type="project" value="InterPro"/>
</dbReference>
<comment type="caution">
    <text evidence="4">The sequence shown here is derived from an EMBL/GenBank/DDBJ whole genome shotgun (WGS) entry which is preliminary data.</text>
</comment>
<reference evidence="4" key="1">
    <citation type="submission" date="2020-07" db="EMBL/GenBank/DDBJ databases">
        <title>Multicomponent nature underlies the extraordinary mechanical properties of spider dragline silk.</title>
        <authorList>
            <person name="Kono N."/>
            <person name="Nakamura H."/>
            <person name="Mori M."/>
            <person name="Yoshida Y."/>
            <person name="Ohtoshi R."/>
            <person name="Malay A.D."/>
            <person name="Moran D.A.P."/>
            <person name="Tomita M."/>
            <person name="Numata K."/>
            <person name="Arakawa K."/>
        </authorList>
    </citation>
    <scope>NUCLEOTIDE SEQUENCE</scope>
</reference>
<feature type="region of interest" description="Disordered" evidence="2">
    <location>
        <begin position="1"/>
        <end position="30"/>
    </location>
</feature>
<keyword evidence="5" id="KW-1185">Reference proteome</keyword>
<keyword evidence="1" id="KW-0862">Zinc</keyword>
<proteinExistence type="predicted"/>
<protein>
    <submittedName>
        <fullName evidence="4">CCHC-type domain-containing protein</fullName>
    </submittedName>
</protein>
<feature type="compositionally biased region" description="Low complexity" evidence="2">
    <location>
        <begin position="282"/>
        <end position="292"/>
    </location>
</feature>
<dbReference type="PANTHER" id="PTHR33194">
    <property type="entry name" value="ZINC KNUCKLE DOMAINCONTAINING PROTEIN"/>
    <property type="match status" value="1"/>
</dbReference>
<evidence type="ECO:0000256" key="2">
    <source>
        <dbReference type="SAM" id="MobiDB-lite"/>
    </source>
</evidence>
<dbReference type="OrthoDB" id="6431693at2759"/>
<dbReference type="PANTHER" id="PTHR33194:SF4">
    <property type="entry name" value="CCHC-TYPE DOMAIN-CONTAINING PROTEIN"/>
    <property type="match status" value="1"/>
</dbReference>
<organism evidence="4 5">
    <name type="scientific">Trichonephila clavata</name>
    <name type="common">Joro spider</name>
    <name type="synonym">Nephila clavata</name>
    <dbReference type="NCBI Taxonomy" id="2740835"/>
    <lineage>
        <taxon>Eukaryota</taxon>
        <taxon>Metazoa</taxon>
        <taxon>Ecdysozoa</taxon>
        <taxon>Arthropoda</taxon>
        <taxon>Chelicerata</taxon>
        <taxon>Arachnida</taxon>
        <taxon>Araneae</taxon>
        <taxon>Araneomorphae</taxon>
        <taxon>Entelegynae</taxon>
        <taxon>Araneoidea</taxon>
        <taxon>Nephilidae</taxon>
        <taxon>Trichonephila</taxon>
    </lineage>
</organism>
<evidence type="ECO:0000256" key="1">
    <source>
        <dbReference type="PROSITE-ProRule" id="PRU00047"/>
    </source>
</evidence>
<keyword evidence="1" id="KW-0863">Zinc-finger</keyword>
<evidence type="ECO:0000259" key="3">
    <source>
        <dbReference type="PROSITE" id="PS50158"/>
    </source>
</evidence>
<gene>
    <name evidence="4" type="primary">AVEN_51490_1</name>
    <name evidence="4" type="ORF">TNCT_306621</name>
</gene>
<feature type="region of interest" description="Disordered" evidence="2">
    <location>
        <begin position="270"/>
        <end position="318"/>
    </location>
</feature>
<dbReference type="GO" id="GO:0008270">
    <property type="term" value="F:zinc ion binding"/>
    <property type="evidence" value="ECO:0007669"/>
    <property type="project" value="UniProtKB-KW"/>
</dbReference>
<feature type="compositionally biased region" description="Polar residues" evidence="2">
    <location>
        <begin position="8"/>
        <end position="24"/>
    </location>
</feature>
<feature type="domain" description="CCHC-type" evidence="3">
    <location>
        <begin position="236"/>
        <end position="251"/>
    </location>
</feature>
<accession>A0A8X6IXR6</accession>
<dbReference type="Proteomes" id="UP000887116">
    <property type="component" value="Unassembled WGS sequence"/>
</dbReference>
<name>A0A8X6IXR6_TRICU</name>
<dbReference type="AlphaFoldDB" id="A0A8X6IXR6"/>
<dbReference type="EMBL" id="BMAO01022833">
    <property type="protein sequence ID" value="GFQ84915.1"/>
    <property type="molecule type" value="Genomic_DNA"/>
</dbReference>
<evidence type="ECO:0000313" key="4">
    <source>
        <dbReference type="EMBL" id="GFQ84915.1"/>
    </source>
</evidence>
<keyword evidence="1" id="KW-0479">Metal-binding</keyword>